<dbReference type="Proteomes" id="UP000642910">
    <property type="component" value="Unassembled WGS sequence"/>
</dbReference>
<evidence type="ECO:0000256" key="8">
    <source>
        <dbReference type="ARBA" id="ARBA00049244"/>
    </source>
</evidence>
<comment type="catalytic activity">
    <reaction evidence="8">
        <text>DNA(n) + a 2'-deoxyribonucleoside 5'-triphosphate = DNA(n+1) + diphosphate</text>
        <dbReference type="Rhea" id="RHEA:22508"/>
        <dbReference type="Rhea" id="RHEA-COMP:17339"/>
        <dbReference type="Rhea" id="RHEA-COMP:17340"/>
        <dbReference type="ChEBI" id="CHEBI:33019"/>
        <dbReference type="ChEBI" id="CHEBI:61560"/>
        <dbReference type="ChEBI" id="CHEBI:173112"/>
        <dbReference type="EC" id="2.7.7.7"/>
    </reaction>
</comment>
<evidence type="ECO:0000256" key="1">
    <source>
        <dbReference type="ARBA" id="ARBA00012417"/>
    </source>
</evidence>
<dbReference type="Pfam" id="PF06144">
    <property type="entry name" value="DNA_pol3_delta"/>
    <property type="match status" value="1"/>
</dbReference>
<dbReference type="SUPFAM" id="SSF48019">
    <property type="entry name" value="post-AAA+ oligomerization domain-like"/>
    <property type="match status" value="1"/>
</dbReference>
<evidence type="ECO:0000313" key="12">
    <source>
        <dbReference type="Proteomes" id="UP000642910"/>
    </source>
</evidence>
<evidence type="ECO:0000259" key="10">
    <source>
        <dbReference type="Pfam" id="PF21694"/>
    </source>
</evidence>
<dbReference type="InterPro" id="IPR027417">
    <property type="entry name" value="P-loop_NTPase"/>
</dbReference>
<dbReference type="Gene3D" id="1.20.272.10">
    <property type="match status" value="1"/>
</dbReference>
<feature type="domain" description="DNA polymerase III delta subunit-like C-terminal" evidence="10">
    <location>
        <begin position="208"/>
        <end position="324"/>
    </location>
</feature>
<dbReference type="PANTHER" id="PTHR34388">
    <property type="entry name" value="DNA POLYMERASE III SUBUNIT DELTA"/>
    <property type="match status" value="1"/>
</dbReference>
<evidence type="ECO:0000259" key="9">
    <source>
        <dbReference type="Pfam" id="PF06144"/>
    </source>
</evidence>
<keyword evidence="4 11" id="KW-0548">Nucleotidyltransferase</keyword>
<evidence type="ECO:0000256" key="4">
    <source>
        <dbReference type="ARBA" id="ARBA00022695"/>
    </source>
</evidence>
<protein>
    <recommendedName>
        <fullName evidence="2">DNA polymerase III subunit delta</fullName>
        <ecNumber evidence="1">2.7.7.7</ecNumber>
    </recommendedName>
</protein>
<keyword evidence="6" id="KW-0239">DNA-directed DNA polymerase</keyword>
<dbReference type="EC" id="2.7.7.7" evidence="1"/>
<comment type="similarity">
    <text evidence="7">Belongs to the DNA polymerase HolA subunit family.</text>
</comment>
<dbReference type="Gene3D" id="3.40.50.300">
    <property type="entry name" value="P-loop containing nucleotide triphosphate hydrolases"/>
    <property type="match status" value="1"/>
</dbReference>
<evidence type="ECO:0000256" key="6">
    <source>
        <dbReference type="ARBA" id="ARBA00022932"/>
    </source>
</evidence>
<dbReference type="GO" id="GO:0003887">
    <property type="term" value="F:DNA-directed DNA polymerase activity"/>
    <property type="evidence" value="ECO:0007669"/>
    <property type="project" value="UniProtKB-EC"/>
</dbReference>
<keyword evidence="5" id="KW-0235">DNA replication</keyword>
<sequence>MDVFEAIDHLTQAGPASVYLLYGSEIGLFDWFCDELARNQPDGPSVLRFDYQEDGFEPAELELCSFSLLGDKPLVYVRNATAFTPDGRSGPDAERLAAYLEQPVAGRTLVLSVPADKLDERRRVTKLAKRHAVIACPVPSRDRDAMLRLERLARSKGVVIAKDALAELWRRTKSLTRSMNEFAKLQAYAGENPIARDHVLELVPVQAEDSVFAWIDWAVQGHVGSVFEGLEGLARQGYDPFALIALLARQVRLMAFARGATNLEQRAKELGVHPYALRTAARQATRFSERNLAKLVRVLADAEWDVKRGRLAPEVALNLALMELACAASTTAHNRAQ</sequence>
<dbReference type="NCBIfam" id="TIGR01128">
    <property type="entry name" value="holA"/>
    <property type="match status" value="1"/>
</dbReference>
<accession>A0ABS0F4K8</accession>
<dbReference type="InterPro" id="IPR048466">
    <property type="entry name" value="DNA_pol3_delta-like_C"/>
</dbReference>
<evidence type="ECO:0000256" key="2">
    <source>
        <dbReference type="ARBA" id="ARBA00017703"/>
    </source>
</evidence>
<evidence type="ECO:0000256" key="3">
    <source>
        <dbReference type="ARBA" id="ARBA00022679"/>
    </source>
</evidence>
<dbReference type="RefSeq" id="WP_067849546.1">
    <property type="nucleotide sequence ID" value="NZ_JADPKZ010000042.1"/>
</dbReference>
<keyword evidence="3 11" id="KW-0808">Transferase</keyword>
<dbReference type="EMBL" id="JADPKZ010000042">
    <property type="protein sequence ID" value="MBF8378238.1"/>
    <property type="molecule type" value="Genomic_DNA"/>
</dbReference>
<keyword evidence="12" id="KW-1185">Reference proteome</keyword>
<dbReference type="SUPFAM" id="SSF52540">
    <property type="entry name" value="P-loop containing nucleoside triphosphate hydrolases"/>
    <property type="match status" value="1"/>
</dbReference>
<feature type="domain" description="DNA polymerase III delta N-terminal" evidence="9">
    <location>
        <begin position="39"/>
        <end position="134"/>
    </location>
</feature>
<dbReference type="PANTHER" id="PTHR34388:SF1">
    <property type="entry name" value="DNA POLYMERASE III SUBUNIT DELTA"/>
    <property type="match status" value="1"/>
</dbReference>
<comment type="caution">
    <text evidence="11">The sequence shown here is derived from an EMBL/GenBank/DDBJ whole genome shotgun (WGS) entry which is preliminary data.</text>
</comment>
<dbReference type="InterPro" id="IPR010372">
    <property type="entry name" value="DNA_pol3_delta_N"/>
</dbReference>
<gene>
    <name evidence="11" type="primary">holA</name>
    <name evidence="11" type="ORF">IW967_10235</name>
</gene>
<evidence type="ECO:0000256" key="5">
    <source>
        <dbReference type="ARBA" id="ARBA00022705"/>
    </source>
</evidence>
<dbReference type="Pfam" id="PF21694">
    <property type="entry name" value="DNA_pol3_delta_C"/>
    <property type="match status" value="1"/>
</dbReference>
<organism evidence="11 12">
    <name type="scientific">Alicyclobacillus mali</name>
    <name type="common">ex Roth et al. 2021</name>
    <dbReference type="NCBI Taxonomy" id="1123961"/>
    <lineage>
        <taxon>Bacteria</taxon>
        <taxon>Bacillati</taxon>
        <taxon>Bacillota</taxon>
        <taxon>Bacilli</taxon>
        <taxon>Bacillales</taxon>
        <taxon>Alicyclobacillaceae</taxon>
        <taxon>Alicyclobacillus</taxon>
    </lineage>
</organism>
<proteinExistence type="inferred from homology"/>
<evidence type="ECO:0000256" key="7">
    <source>
        <dbReference type="ARBA" id="ARBA00034754"/>
    </source>
</evidence>
<dbReference type="InterPro" id="IPR008921">
    <property type="entry name" value="DNA_pol3_clamp-load_cplx_C"/>
</dbReference>
<name>A0ABS0F4K8_9BACL</name>
<reference evidence="11 12" key="1">
    <citation type="submission" date="2020-11" db="EMBL/GenBank/DDBJ databases">
        <title>Genomic insight of Alicyclobacillus mali FL 18 reveals a new arsenic-resistant strain, with potential in environmental biotechnology.</title>
        <authorList>
            <person name="Fiorentino G."/>
            <person name="Gallo G."/>
            <person name="Aulitto M."/>
        </authorList>
    </citation>
    <scope>NUCLEOTIDE SEQUENCE [LARGE SCALE GENOMIC DNA]</scope>
    <source>
        <strain evidence="11 12">FL 18</strain>
    </source>
</reference>
<evidence type="ECO:0000313" key="11">
    <source>
        <dbReference type="EMBL" id="MBF8378238.1"/>
    </source>
</evidence>
<dbReference type="InterPro" id="IPR005790">
    <property type="entry name" value="DNA_polIII_delta"/>
</dbReference>